<evidence type="ECO:0000256" key="1">
    <source>
        <dbReference type="ARBA" id="ARBA00009547"/>
    </source>
</evidence>
<keyword evidence="2" id="KW-0540">Nuclease</keyword>
<reference evidence="8 9" key="1">
    <citation type="submission" date="2016-07" db="EMBL/GenBank/DDBJ databases">
        <title>Pervasive Adenine N6-methylation of Active Genes in Fungi.</title>
        <authorList>
            <consortium name="DOE Joint Genome Institute"/>
            <person name="Mondo S.J."/>
            <person name="Dannebaum R.O."/>
            <person name="Kuo R.C."/>
            <person name="Labutti K."/>
            <person name="Haridas S."/>
            <person name="Kuo A."/>
            <person name="Salamov A."/>
            <person name="Ahrendt S.R."/>
            <person name="Lipzen A."/>
            <person name="Sullivan W."/>
            <person name="Andreopoulos W.B."/>
            <person name="Clum A."/>
            <person name="Lindquist E."/>
            <person name="Daum C."/>
            <person name="Ramamoorthy G.K."/>
            <person name="Gryganskyi A."/>
            <person name="Culley D."/>
            <person name="Magnuson J.K."/>
            <person name="James T.Y."/>
            <person name="O'Malley M.A."/>
            <person name="Stajich J.E."/>
            <person name="Spatafora J.W."/>
            <person name="Visel A."/>
            <person name="Grigoriev I.V."/>
        </authorList>
    </citation>
    <scope>NUCLEOTIDE SEQUENCE [LARGE SCALE GENOMIC DNA]</scope>
    <source>
        <strain evidence="8 9">NRRL 3116</strain>
    </source>
</reference>
<keyword evidence="4" id="KW-0255">Endonuclease</keyword>
<keyword evidence="6" id="KW-1015">Disulfide bond</keyword>
<keyword evidence="7" id="KW-0325">Glycoprotein</keyword>
<dbReference type="PANTHER" id="PTHR33146:SF29">
    <property type="entry name" value="S1_P1 NUCLEASE"/>
    <property type="match status" value="1"/>
</dbReference>
<keyword evidence="3" id="KW-0479">Metal-binding</keyword>
<comment type="similarity">
    <text evidence="1">Belongs to the nuclease type I family.</text>
</comment>
<dbReference type="GO" id="GO:0046872">
    <property type="term" value="F:metal ion binding"/>
    <property type="evidence" value="ECO:0007669"/>
    <property type="project" value="UniProtKB-KW"/>
</dbReference>
<dbReference type="AlphaFoldDB" id="A0A1Y2GXM1"/>
<protein>
    <submittedName>
        <fullName evidence="8">S1/P1 nuclease</fullName>
    </submittedName>
</protein>
<dbReference type="EMBL" id="MCFF01000006">
    <property type="protein sequence ID" value="ORZ26564.1"/>
    <property type="molecule type" value="Genomic_DNA"/>
</dbReference>
<dbReference type="Pfam" id="PF02265">
    <property type="entry name" value="S1-P1_nuclease"/>
    <property type="match status" value="1"/>
</dbReference>
<dbReference type="GO" id="GO:0004519">
    <property type="term" value="F:endonuclease activity"/>
    <property type="evidence" value="ECO:0007669"/>
    <property type="project" value="UniProtKB-KW"/>
</dbReference>
<evidence type="ECO:0000256" key="3">
    <source>
        <dbReference type="ARBA" id="ARBA00022723"/>
    </source>
</evidence>
<evidence type="ECO:0000256" key="2">
    <source>
        <dbReference type="ARBA" id="ARBA00022722"/>
    </source>
</evidence>
<dbReference type="RefSeq" id="XP_021884327.1">
    <property type="nucleotide sequence ID" value="XM_022029780.1"/>
</dbReference>
<dbReference type="PANTHER" id="PTHR33146">
    <property type="entry name" value="ENDONUCLEASE 4"/>
    <property type="match status" value="1"/>
</dbReference>
<dbReference type="InParanoid" id="A0A1Y2GXM1"/>
<dbReference type="SUPFAM" id="SSF48537">
    <property type="entry name" value="Phospholipase C/P1 nuclease"/>
    <property type="match status" value="1"/>
</dbReference>
<comment type="caution">
    <text evidence="8">The sequence shown here is derived from an EMBL/GenBank/DDBJ whole genome shotgun (WGS) entry which is preliminary data.</text>
</comment>
<dbReference type="InterPro" id="IPR008947">
    <property type="entry name" value="PLipase_C/P1_nuclease_dom_sf"/>
</dbReference>
<evidence type="ECO:0000313" key="9">
    <source>
        <dbReference type="Proteomes" id="UP000193648"/>
    </source>
</evidence>
<evidence type="ECO:0000256" key="5">
    <source>
        <dbReference type="ARBA" id="ARBA00022801"/>
    </source>
</evidence>
<dbReference type="InterPro" id="IPR003154">
    <property type="entry name" value="S1/P1nuclease"/>
</dbReference>
<evidence type="ECO:0000256" key="6">
    <source>
        <dbReference type="ARBA" id="ARBA00023157"/>
    </source>
</evidence>
<evidence type="ECO:0000256" key="7">
    <source>
        <dbReference type="ARBA" id="ARBA00023180"/>
    </source>
</evidence>
<accession>A0A1Y2GXM1</accession>
<proteinExistence type="inferred from homology"/>
<organism evidence="8 9">
    <name type="scientific">Lobosporangium transversale</name>
    <dbReference type="NCBI Taxonomy" id="64571"/>
    <lineage>
        <taxon>Eukaryota</taxon>
        <taxon>Fungi</taxon>
        <taxon>Fungi incertae sedis</taxon>
        <taxon>Mucoromycota</taxon>
        <taxon>Mortierellomycotina</taxon>
        <taxon>Mortierellomycetes</taxon>
        <taxon>Mortierellales</taxon>
        <taxon>Mortierellaceae</taxon>
        <taxon>Lobosporangium</taxon>
    </lineage>
</organism>
<dbReference type="GO" id="GO:0003676">
    <property type="term" value="F:nucleic acid binding"/>
    <property type="evidence" value="ECO:0007669"/>
    <property type="project" value="InterPro"/>
</dbReference>
<evidence type="ECO:0000256" key="4">
    <source>
        <dbReference type="ARBA" id="ARBA00022759"/>
    </source>
</evidence>
<dbReference type="GeneID" id="33571623"/>
<dbReference type="STRING" id="64571.A0A1Y2GXM1"/>
<name>A0A1Y2GXM1_9FUNG</name>
<keyword evidence="9" id="KW-1185">Reference proteome</keyword>
<sequence length="328" mass="36622">MRLISSVVAVASFIAVSTNAVYAYGALGHTLTGQIAQQFLTPKTTTQIQKILQSYDGLLSGAASWPDQVRGLAQYKWATPLHFFNPVGDQPPDHCSADYVVAGSDNVNGLFNMTATMRKWAITPPTTPKESKTLEEALKFFLHFMGDIHQPLHDSSRDRGGNQAPIRWGKTKSNLHSMWDTLMITKDIKDRFNDDPQAYLDDIIKLAKTYWSDASTWTACDPIKNADASKNPWASTTKDIKTLCPIQWAMDTNALDCTYVWVNYSSTRDYSTDYFQQMTGPQSNYLVQRLLAQAGIRIAAVLNEVFDPSAKLPLTKRRPGGARLLPDY</sequence>
<keyword evidence="5" id="KW-0378">Hydrolase</keyword>
<dbReference type="Proteomes" id="UP000193648">
    <property type="component" value="Unassembled WGS sequence"/>
</dbReference>
<dbReference type="GO" id="GO:0006308">
    <property type="term" value="P:DNA catabolic process"/>
    <property type="evidence" value="ECO:0007669"/>
    <property type="project" value="InterPro"/>
</dbReference>
<dbReference type="OrthoDB" id="441446at2759"/>
<gene>
    <name evidence="8" type="ORF">BCR41DRAFT_419566</name>
</gene>
<dbReference type="Gene3D" id="1.10.575.10">
    <property type="entry name" value="P1 Nuclease"/>
    <property type="match status" value="1"/>
</dbReference>
<dbReference type="CDD" id="cd11010">
    <property type="entry name" value="S1-P1_nuclease"/>
    <property type="match status" value="1"/>
</dbReference>
<dbReference type="GO" id="GO:0016788">
    <property type="term" value="F:hydrolase activity, acting on ester bonds"/>
    <property type="evidence" value="ECO:0007669"/>
    <property type="project" value="InterPro"/>
</dbReference>
<evidence type="ECO:0000313" key="8">
    <source>
        <dbReference type="EMBL" id="ORZ26564.1"/>
    </source>
</evidence>